<comment type="similarity">
    <text evidence="1">Belongs to the AHA1 family.</text>
</comment>
<dbReference type="RefSeq" id="WP_195902992.1">
    <property type="nucleotide sequence ID" value="NZ_JADOGI010000364.1"/>
</dbReference>
<evidence type="ECO:0000313" key="4">
    <source>
        <dbReference type="Proteomes" id="UP000605361"/>
    </source>
</evidence>
<keyword evidence="4" id="KW-1185">Reference proteome</keyword>
<dbReference type="SUPFAM" id="SSF55961">
    <property type="entry name" value="Bet v1-like"/>
    <property type="match status" value="1"/>
</dbReference>
<name>A0A931ALG5_9ACTN</name>
<dbReference type="CDD" id="cd07814">
    <property type="entry name" value="SRPBCC_CalC_Aha1-like"/>
    <property type="match status" value="1"/>
</dbReference>
<sequence length="180" mass="20137">MPQTAEYDITQVFNAPRELVWAAWTEPERFSRWFVPSSLATPVGRITLDARPGGVWRATLVGEEGFEATLEGTYREVEAPERLVFTTGDPDDPGEGPASMVTIAFLEVDGKTEMRFHQYGVNTGEEHAQQARAGWLEFFDRLATHLEHAGTEHVKHTGAEPPLHLQQVEHAEQAGTERLE</sequence>
<evidence type="ECO:0000313" key="3">
    <source>
        <dbReference type="EMBL" id="MBF8194158.1"/>
    </source>
</evidence>
<evidence type="ECO:0000259" key="2">
    <source>
        <dbReference type="Pfam" id="PF08327"/>
    </source>
</evidence>
<dbReference type="EMBL" id="JADOGI010000364">
    <property type="protein sequence ID" value="MBF8194158.1"/>
    <property type="molecule type" value="Genomic_DNA"/>
</dbReference>
<gene>
    <name evidence="3" type="ORF">ITP53_52520</name>
</gene>
<accession>A0A931ALG5</accession>
<feature type="domain" description="Activator of Hsp90 ATPase homologue 1/2-like C-terminal" evidence="2">
    <location>
        <begin position="14"/>
        <end position="147"/>
    </location>
</feature>
<proteinExistence type="inferred from homology"/>
<dbReference type="InterPro" id="IPR013538">
    <property type="entry name" value="ASHA1/2-like_C"/>
</dbReference>
<dbReference type="Gene3D" id="3.30.530.20">
    <property type="match status" value="1"/>
</dbReference>
<organism evidence="3 4">
    <name type="scientific">Nonomuraea cypriaca</name>
    <dbReference type="NCBI Taxonomy" id="1187855"/>
    <lineage>
        <taxon>Bacteria</taxon>
        <taxon>Bacillati</taxon>
        <taxon>Actinomycetota</taxon>
        <taxon>Actinomycetes</taxon>
        <taxon>Streptosporangiales</taxon>
        <taxon>Streptosporangiaceae</taxon>
        <taxon>Nonomuraea</taxon>
    </lineage>
</organism>
<comment type="caution">
    <text evidence="3">The sequence shown here is derived from an EMBL/GenBank/DDBJ whole genome shotgun (WGS) entry which is preliminary data.</text>
</comment>
<reference evidence="3" key="1">
    <citation type="submission" date="2020-11" db="EMBL/GenBank/DDBJ databases">
        <title>Whole-genome analyses of Nonomuraea sp. K274.</title>
        <authorList>
            <person name="Veyisoglu A."/>
        </authorList>
    </citation>
    <scope>NUCLEOTIDE SEQUENCE</scope>
    <source>
        <strain evidence="3">K274</strain>
    </source>
</reference>
<dbReference type="InterPro" id="IPR023393">
    <property type="entry name" value="START-like_dom_sf"/>
</dbReference>
<evidence type="ECO:0000256" key="1">
    <source>
        <dbReference type="ARBA" id="ARBA00006817"/>
    </source>
</evidence>
<dbReference type="Proteomes" id="UP000605361">
    <property type="component" value="Unassembled WGS sequence"/>
</dbReference>
<dbReference type="Pfam" id="PF08327">
    <property type="entry name" value="AHSA1"/>
    <property type="match status" value="1"/>
</dbReference>
<protein>
    <submittedName>
        <fullName evidence="3">SRPBCC domain-containing protein</fullName>
    </submittedName>
</protein>
<dbReference type="AlphaFoldDB" id="A0A931ALG5"/>